<reference evidence="1" key="1">
    <citation type="submission" date="2023-07" db="EMBL/GenBank/DDBJ databases">
        <title>Black Yeasts Isolated from many extreme environments.</title>
        <authorList>
            <person name="Coleine C."/>
            <person name="Stajich J.E."/>
            <person name="Selbmann L."/>
        </authorList>
    </citation>
    <scope>NUCLEOTIDE SEQUENCE</scope>
    <source>
        <strain evidence="1">CCFEE 5714</strain>
    </source>
</reference>
<protein>
    <submittedName>
        <fullName evidence="1">Uncharacterized protein</fullName>
    </submittedName>
</protein>
<organism evidence="1 2">
    <name type="scientific">Vermiconidia calcicola</name>
    <dbReference type="NCBI Taxonomy" id="1690605"/>
    <lineage>
        <taxon>Eukaryota</taxon>
        <taxon>Fungi</taxon>
        <taxon>Dikarya</taxon>
        <taxon>Ascomycota</taxon>
        <taxon>Pezizomycotina</taxon>
        <taxon>Dothideomycetes</taxon>
        <taxon>Dothideomycetidae</taxon>
        <taxon>Mycosphaerellales</taxon>
        <taxon>Extremaceae</taxon>
        <taxon>Vermiconidia</taxon>
    </lineage>
</organism>
<sequence>MNRLHGEHTCNFCGKVPSLGWVYSCQQDRLLQYKHFAPSTEALPTVSDSGDFFEAQAKVAEALGMSKSVIKQMREGEYSFDQTETLLQQRRHVLEVIKRAEDPSAHSTPSHSTSPSKSQLPAENVIASVGAVPAGPHTSTSALPMSPAGTPANTPTESTTTTPTKYKKTKKLTCNFQVCHACRPFFQDRLYMSFEPVLNNKVAAVTEEEITKLPVLNPKTVRNLGLRETAKPKLPAIQTQNGANAAMHQADGYTDDDSEDWTPTSTTNSYSESELMIDEGDPFPCPGPGICPLASPIKGCAYDNGFDDGNRALNHGFTLDQGFDRAMYQDSYSRVRRMCGSDSTTPGGTSSTCSSISLPEPKTEPLTPTTPPGGSFGRSNRLDKVGKAATVTGAVAAESDPIDVDGGVALTEEAVESRMPDIAFTT</sequence>
<keyword evidence="2" id="KW-1185">Reference proteome</keyword>
<name>A0ACC3N8A2_9PEZI</name>
<evidence type="ECO:0000313" key="2">
    <source>
        <dbReference type="Proteomes" id="UP001281147"/>
    </source>
</evidence>
<accession>A0ACC3N8A2</accession>
<comment type="caution">
    <text evidence="1">The sequence shown here is derived from an EMBL/GenBank/DDBJ whole genome shotgun (WGS) entry which is preliminary data.</text>
</comment>
<dbReference type="Proteomes" id="UP001281147">
    <property type="component" value="Unassembled WGS sequence"/>
</dbReference>
<evidence type="ECO:0000313" key="1">
    <source>
        <dbReference type="EMBL" id="KAK3712030.1"/>
    </source>
</evidence>
<dbReference type="EMBL" id="JAUTXU010000072">
    <property type="protein sequence ID" value="KAK3712030.1"/>
    <property type="molecule type" value="Genomic_DNA"/>
</dbReference>
<gene>
    <name evidence="1" type="ORF">LTR37_009342</name>
</gene>
<proteinExistence type="predicted"/>